<dbReference type="InterPro" id="IPR036890">
    <property type="entry name" value="HATPase_C_sf"/>
</dbReference>
<dbReference type="GO" id="GO:0005524">
    <property type="term" value="F:ATP binding"/>
    <property type="evidence" value="ECO:0007669"/>
    <property type="project" value="UniProtKB-KW"/>
</dbReference>
<keyword evidence="2" id="KW-0067">ATP-binding</keyword>
<feature type="compositionally biased region" description="Pro residues" evidence="1">
    <location>
        <begin position="362"/>
        <end position="371"/>
    </location>
</feature>
<dbReference type="Gene3D" id="3.30.565.10">
    <property type="entry name" value="Histidine kinase-like ATPase, C-terminal domain"/>
    <property type="match status" value="1"/>
</dbReference>
<dbReference type="Proteomes" id="UP001165653">
    <property type="component" value="Unassembled WGS sequence"/>
</dbReference>
<feature type="compositionally biased region" description="Pro residues" evidence="1">
    <location>
        <begin position="337"/>
        <end position="353"/>
    </location>
</feature>
<evidence type="ECO:0000313" key="2">
    <source>
        <dbReference type="EMBL" id="MCW1915968.1"/>
    </source>
</evidence>
<evidence type="ECO:0000313" key="3">
    <source>
        <dbReference type="Proteomes" id="UP001165653"/>
    </source>
</evidence>
<accession>A0ABT3G7Y4</accession>
<reference evidence="2" key="1">
    <citation type="submission" date="2022-10" db="EMBL/GenBank/DDBJ databases">
        <title>Luteolibacter sp. GHJ8, whole genome shotgun sequencing project.</title>
        <authorList>
            <person name="Zhao G."/>
            <person name="Shen L."/>
        </authorList>
    </citation>
    <scope>NUCLEOTIDE SEQUENCE</scope>
    <source>
        <strain evidence="2">GHJ8</strain>
    </source>
</reference>
<keyword evidence="2" id="KW-0547">Nucleotide-binding</keyword>
<dbReference type="Pfam" id="PF13589">
    <property type="entry name" value="HATPase_c_3"/>
    <property type="match status" value="1"/>
</dbReference>
<dbReference type="SUPFAM" id="SSF55874">
    <property type="entry name" value="ATPase domain of HSP90 chaperone/DNA topoisomerase II/histidine kinase"/>
    <property type="match status" value="1"/>
</dbReference>
<keyword evidence="3" id="KW-1185">Reference proteome</keyword>
<protein>
    <submittedName>
        <fullName evidence="2">ATP-binding protein</fullName>
    </submittedName>
</protein>
<sequence length="534" mass="60085">MSTIECVYDLIDNAIDAARNEILSRRSVKKDHFGLPSSYFPYEIKIRFSGSSFEIEDNCSGISEDDLANRSFRTGLRSSHRYGIGHFGVGLNRSIFKMGSSVELTTDDGKTFSHLEFTESDVRNLKKKPIVASIGTTKGAKFNLLKISDIRPEVENDLANERWRKVVIKSVTERYGRFVSKGLVIDIDGDDIDSFGPKIRKDGSFPVIEEKLNLKDGVKFYLEAGMHSSYQLSKGGMTANRKIAPEYGWYVVCNDRIILVANRSMETGWTTVWHNEYSGFIGWAYYVSEDPSKLPWDSKKTSINTHSPAHVETVGKLKQAADSFRAKNRKLNKNAGPPTPPGNPGAKPGPHPQGPSGTPARPGTPIPPPSNRLPHSSQLDNIFFDCEVITRLPKISSLVIEAANTPIQDFPYRAAFMIRSLFEQSLNDYLRRHKHVRAIRDHWLVEIQKTRTLNADQIKNFSVTLDQTMTWVLNNKSIWPPGHENTCHRGCDNFKGHLPRLNGVVHETGRLIDETLVRKIRDDIVSALVVVLTH</sequence>
<dbReference type="EMBL" id="JAPDDR010000011">
    <property type="protein sequence ID" value="MCW1915968.1"/>
    <property type="molecule type" value="Genomic_DNA"/>
</dbReference>
<proteinExistence type="predicted"/>
<feature type="region of interest" description="Disordered" evidence="1">
    <location>
        <begin position="329"/>
        <end position="374"/>
    </location>
</feature>
<evidence type="ECO:0000256" key="1">
    <source>
        <dbReference type="SAM" id="MobiDB-lite"/>
    </source>
</evidence>
<gene>
    <name evidence="2" type="ORF">OJ996_20440</name>
</gene>
<name>A0ABT3G7Y4_9BACT</name>
<comment type="caution">
    <text evidence="2">The sequence shown here is derived from an EMBL/GenBank/DDBJ whole genome shotgun (WGS) entry which is preliminary data.</text>
</comment>
<dbReference type="RefSeq" id="WP_264515532.1">
    <property type="nucleotide sequence ID" value="NZ_JAPDDR010000011.1"/>
</dbReference>
<organism evidence="2 3">
    <name type="scientific">Luteolibacter rhizosphaerae</name>
    <dbReference type="NCBI Taxonomy" id="2989719"/>
    <lineage>
        <taxon>Bacteria</taxon>
        <taxon>Pseudomonadati</taxon>
        <taxon>Verrucomicrobiota</taxon>
        <taxon>Verrucomicrobiia</taxon>
        <taxon>Verrucomicrobiales</taxon>
        <taxon>Verrucomicrobiaceae</taxon>
        <taxon>Luteolibacter</taxon>
    </lineage>
</organism>